<dbReference type="GO" id="GO:0016987">
    <property type="term" value="F:sigma factor activity"/>
    <property type="evidence" value="ECO:0007669"/>
    <property type="project" value="UniProtKB-KW"/>
</dbReference>
<proteinExistence type="inferred from homology"/>
<comment type="similarity">
    <text evidence="1">Belongs to the sigma-70 factor family. ECF subfamily.</text>
</comment>
<keyword evidence="8" id="KW-1185">Reference proteome</keyword>
<evidence type="ECO:0000259" key="6">
    <source>
        <dbReference type="Pfam" id="PF04542"/>
    </source>
</evidence>
<dbReference type="NCBIfam" id="TIGR02937">
    <property type="entry name" value="sigma70-ECF"/>
    <property type="match status" value="1"/>
</dbReference>
<dbReference type="KEGG" id="chu:CHU_2046"/>
<evidence type="ECO:0000313" key="7">
    <source>
        <dbReference type="EMBL" id="ABG59309.1"/>
    </source>
</evidence>
<feature type="domain" description="RNA polymerase sigma-70 region 2" evidence="6">
    <location>
        <begin position="29"/>
        <end position="93"/>
    </location>
</feature>
<accession>A0A6N4SSH5</accession>
<evidence type="ECO:0000256" key="5">
    <source>
        <dbReference type="ARBA" id="ARBA00023163"/>
    </source>
</evidence>
<dbReference type="PANTHER" id="PTHR43133">
    <property type="entry name" value="RNA POLYMERASE ECF-TYPE SIGMA FACTO"/>
    <property type="match status" value="1"/>
</dbReference>
<evidence type="ECO:0000313" key="8">
    <source>
        <dbReference type="Proteomes" id="UP000001822"/>
    </source>
</evidence>
<evidence type="ECO:0000256" key="3">
    <source>
        <dbReference type="ARBA" id="ARBA00023082"/>
    </source>
</evidence>
<dbReference type="GO" id="GO:0006352">
    <property type="term" value="P:DNA-templated transcription initiation"/>
    <property type="evidence" value="ECO:0007669"/>
    <property type="project" value="InterPro"/>
</dbReference>
<protein>
    <submittedName>
        <fullName evidence="7">RNA polymerase specialized sigma subunit</fullName>
    </submittedName>
</protein>
<dbReference type="RefSeq" id="WP_011585426.1">
    <property type="nucleotide sequence ID" value="NC_008255.1"/>
</dbReference>
<dbReference type="PANTHER" id="PTHR43133:SF8">
    <property type="entry name" value="RNA POLYMERASE SIGMA FACTOR HI_1459-RELATED"/>
    <property type="match status" value="1"/>
</dbReference>
<gene>
    <name evidence="7" type="ordered locus">CHU_2046</name>
</gene>
<keyword evidence="4" id="KW-0238">DNA-binding</keyword>
<reference evidence="7 8" key="1">
    <citation type="journal article" date="2007" name="Appl. Environ. Microbiol.">
        <title>Genome sequence of the cellulolytic gliding bacterium Cytophaga hutchinsonii.</title>
        <authorList>
            <person name="Xie G."/>
            <person name="Bruce D.C."/>
            <person name="Challacombe J.F."/>
            <person name="Chertkov O."/>
            <person name="Detter J.C."/>
            <person name="Gilna P."/>
            <person name="Han C.S."/>
            <person name="Lucas S."/>
            <person name="Misra M."/>
            <person name="Myers G.L."/>
            <person name="Richardson P."/>
            <person name="Tapia R."/>
            <person name="Thayer N."/>
            <person name="Thompson L.S."/>
            <person name="Brettin T.S."/>
            <person name="Henrissat B."/>
            <person name="Wilson D.B."/>
            <person name="McBride M.J."/>
        </authorList>
    </citation>
    <scope>NUCLEOTIDE SEQUENCE [LARGE SCALE GENOMIC DNA]</scope>
    <source>
        <strain evidence="8">ATCC 33406 / DSM 1761 / CIP 103989 / NBRC 15051 / NCIMB 9469 / D465</strain>
    </source>
</reference>
<dbReference type="SUPFAM" id="SSF88659">
    <property type="entry name" value="Sigma3 and sigma4 domains of RNA polymerase sigma factors"/>
    <property type="match status" value="1"/>
</dbReference>
<keyword evidence="3" id="KW-0731">Sigma factor</keyword>
<evidence type="ECO:0000256" key="4">
    <source>
        <dbReference type="ARBA" id="ARBA00023125"/>
    </source>
</evidence>
<dbReference type="Pfam" id="PF04542">
    <property type="entry name" value="Sigma70_r2"/>
    <property type="match status" value="1"/>
</dbReference>
<keyword evidence="5" id="KW-0804">Transcription</keyword>
<evidence type="ECO:0000256" key="1">
    <source>
        <dbReference type="ARBA" id="ARBA00010641"/>
    </source>
</evidence>
<dbReference type="InterPro" id="IPR014284">
    <property type="entry name" value="RNA_pol_sigma-70_dom"/>
</dbReference>
<dbReference type="InterPro" id="IPR013325">
    <property type="entry name" value="RNA_pol_sigma_r2"/>
</dbReference>
<dbReference type="GO" id="GO:0003677">
    <property type="term" value="F:DNA binding"/>
    <property type="evidence" value="ECO:0007669"/>
    <property type="project" value="UniProtKB-KW"/>
</dbReference>
<dbReference type="OrthoDB" id="957546at2"/>
<sequence>MKDNSKIIIECIRTGKNNEALKYLYKDPLRKIRKFILMNSGTLDDADDVFQDAIIVLFQYVKNGKYNEEYDLDGFLFRVAKNSWIDIARKKQKVIKASFIGFDISDETDHLNDLIKDEQLNTFHFLFNKLEDNCKKILSFVVFDKKSMKEIAELMGFKDEKVAKNQHYRCKKYFTKIVSDNKEALTFLKN</sequence>
<dbReference type="InterPro" id="IPR007627">
    <property type="entry name" value="RNA_pol_sigma70_r2"/>
</dbReference>
<keyword evidence="2" id="KW-0805">Transcription regulation</keyword>
<dbReference type="InterPro" id="IPR013324">
    <property type="entry name" value="RNA_pol_sigma_r3/r4-like"/>
</dbReference>
<dbReference type="Gene3D" id="1.10.1740.10">
    <property type="match status" value="1"/>
</dbReference>
<organism evidence="7 8">
    <name type="scientific">Cytophaga hutchinsonii (strain ATCC 33406 / DSM 1761 / CIP 103989 / NBRC 15051 / NCIMB 9469 / D465)</name>
    <dbReference type="NCBI Taxonomy" id="269798"/>
    <lineage>
        <taxon>Bacteria</taxon>
        <taxon>Pseudomonadati</taxon>
        <taxon>Bacteroidota</taxon>
        <taxon>Cytophagia</taxon>
        <taxon>Cytophagales</taxon>
        <taxon>Cytophagaceae</taxon>
        <taxon>Cytophaga</taxon>
    </lineage>
</organism>
<dbReference type="AlphaFoldDB" id="A0A6N4SSH5"/>
<evidence type="ECO:0000256" key="2">
    <source>
        <dbReference type="ARBA" id="ARBA00023015"/>
    </source>
</evidence>
<dbReference type="SUPFAM" id="SSF88946">
    <property type="entry name" value="Sigma2 domain of RNA polymerase sigma factors"/>
    <property type="match status" value="1"/>
</dbReference>
<dbReference type="EMBL" id="CP000383">
    <property type="protein sequence ID" value="ABG59309.1"/>
    <property type="molecule type" value="Genomic_DNA"/>
</dbReference>
<dbReference type="Proteomes" id="UP000001822">
    <property type="component" value="Chromosome"/>
</dbReference>
<dbReference type="InterPro" id="IPR039425">
    <property type="entry name" value="RNA_pol_sigma-70-like"/>
</dbReference>
<name>A0A6N4SSH5_CYTH3</name>